<reference evidence="1 2" key="1">
    <citation type="submission" date="2024-01" db="EMBL/GenBank/DDBJ databases">
        <title>Pedobacter sp. nov., isolated from oil-contaminated soil.</title>
        <authorList>
            <person name="Le N.T.T."/>
        </authorList>
    </citation>
    <scope>NUCLEOTIDE SEQUENCE [LARGE SCALE GENOMIC DNA]</scope>
    <source>
        <strain evidence="1 2">VNH31</strain>
    </source>
</reference>
<keyword evidence="1" id="KW-0328">Glycosyltransferase</keyword>
<dbReference type="EMBL" id="JAZDQU010000002">
    <property type="protein sequence ID" value="MEE1885721.1"/>
    <property type="molecule type" value="Genomic_DNA"/>
</dbReference>
<protein>
    <submittedName>
        <fullName evidence="1">Glycosyltransferase</fullName>
        <ecNumber evidence="1">2.4.-.-</ecNumber>
    </submittedName>
</protein>
<dbReference type="RefSeq" id="WP_330146616.1">
    <property type="nucleotide sequence ID" value="NZ_JAZDQU010000002.1"/>
</dbReference>
<dbReference type="Pfam" id="PF13692">
    <property type="entry name" value="Glyco_trans_1_4"/>
    <property type="match status" value="1"/>
</dbReference>
<organism evidence="1 2">
    <name type="scientific">Pedobacter flavus</name>
    <dbReference type="NCBI Taxonomy" id="3113906"/>
    <lineage>
        <taxon>Bacteria</taxon>
        <taxon>Pseudomonadati</taxon>
        <taxon>Bacteroidota</taxon>
        <taxon>Sphingobacteriia</taxon>
        <taxon>Sphingobacteriales</taxon>
        <taxon>Sphingobacteriaceae</taxon>
        <taxon>Pedobacter</taxon>
    </lineage>
</organism>
<accession>A0ABU7H588</accession>
<keyword evidence="1" id="KW-0808">Transferase</keyword>
<dbReference type="EC" id="2.4.-.-" evidence="1"/>
<dbReference type="SUPFAM" id="SSF53756">
    <property type="entry name" value="UDP-Glycosyltransferase/glycogen phosphorylase"/>
    <property type="match status" value="1"/>
</dbReference>
<comment type="caution">
    <text evidence="1">The sequence shown here is derived from an EMBL/GenBank/DDBJ whole genome shotgun (WGS) entry which is preliminary data.</text>
</comment>
<evidence type="ECO:0000313" key="1">
    <source>
        <dbReference type="EMBL" id="MEE1885721.1"/>
    </source>
</evidence>
<proteinExistence type="predicted"/>
<evidence type="ECO:0000313" key="2">
    <source>
        <dbReference type="Proteomes" id="UP001337681"/>
    </source>
</evidence>
<dbReference type="Proteomes" id="UP001337681">
    <property type="component" value="Unassembled WGS sequence"/>
</dbReference>
<name>A0ABU7H588_9SPHI</name>
<sequence>MAPISNRILIIGLVWPEPTSSAAGTRMMQLIKFYKLEGYEIFFASAANKSSFSENLEKINITEINIELNSNTFNEVLLNINPNIVLFDRYITEEQYGWRVREQLENTITILDTEDLHFLRISRAQSIKKNSEINLYNDVTRREIASILRCDLSLIISEEEMNLLKDEFRIDEDLLLYLPFLEEIPDHNHTSNWKTFEDRANFMFIGNFLHEPNWHTTLTLKKEIWPKLSKLLPHTELHIYGAYPSEKVYQLNNPKERFIIKGRAENAVETLGKYRLLLAPIKFGAGAKGKLIDSMQSGTPNITTVIGAEGMNIDHIWNGAIAQNMEEFIDEAYTFYTQSTNWYNAQQKGLELLNLKYDKFKFYPKLTEKHLYLLNNLKNHRIKNFIGSILNYNNINSFKYLSLWIQEKNKF</sequence>
<dbReference type="Gene3D" id="3.40.50.2000">
    <property type="entry name" value="Glycogen Phosphorylase B"/>
    <property type="match status" value="1"/>
</dbReference>
<gene>
    <name evidence="1" type="ORF">VRU49_09865</name>
</gene>
<keyword evidence="2" id="KW-1185">Reference proteome</keyword>
<dbReference type="GO" id="GO:0016757">
    <property type="term" value="F:glycosyltransferase activity"/>
    <property type="evidence" value="ECO:0007669"/>
    <property type="project" value="UniProtKB-KW"/>
</dbReference>